<organism evidence="2 3">
    <name type="scientific">Alligator mississippiensis</name>
    <name type="common">American alligator</name>
    <dbReference type="NCBI Taxonomy" id="8496"/>
    <lineage>
        <taxon>Eukaryota</taxon>
        <taxon>Metazoa</taxon>
        <taxon>Chordata</taxon>
        <taxon>Craniata</taxon>
        <taxon>Vertebrata</taxon>
        <taxon>Euteleostomi</taxon>
        <taxon>Archelosauria</taxon>
        <taxon>Archosauria</taxon>
        <taxon>Crocodylia</taxon>
        <taxon>Alligatoridae</taxon>
        <taxon>Alligatorinae</taxon>
        <taxon>Alligator</taxon>
    </lineage>
</organism>
<accession>A0A151MQI1</accession>
<sequence>MSSGKSQKPAQQRSHAGEKPTQKLGLELELRGNRQGSLSYVDLIFHTPVDQWVKAIINTLFSVGIGCSVPASTLYTNKAIFHERFP</sequence>
<protein>
    <submittedName>
        <fullName evidence="2">Uncharacterized protein</fullName>
    </submittedName>
</protein>
<name>A0A151MQI1_ALLMI</name>
<dbReference type="EMBL" id="AKHW03005461">
    <property type="protein sequence ID" value="KYO26733.1"/>
    <property type="molecule type" value="Genomic_DNA"/>
</dbReference>
<reference evidence="2 3" key="1">
    <citation type="journal article" date="2012" name="Genome Biol.">
        <title>Sequencing three crocodilian genomes to illuminate the evolution of archosaurs and amniotes.</title>
        <authorList>
            <person name="St John J.A."/>
            <person name="Braun E.L."/>
            <person name="Isberg S.R."/>
            <person name="Miles L.G."/>
            <person name="Chong A.Y."/>
            <person name="Gongora J."/>
            <person name="Dalzell P."/>
            <person name="Moran C."/>
            <person name="Bed'hom B."/>
            <person name="Abzhanov A."/>
            <person name="Burgess S.C."/>
            <person name="Cooksey A.M."/>
            <person name="Castoe T.A."/>
            <person name="Crawford N.G."/>
            <person name="Densmore L.D."/>
            <person name="Drew J.C."/>
            <person name="Edwards S.V."/>
            <person name="Faircloth B.C."/>
            <person name="Fujita M.K."/>
            <person name="Greenwold M.J."/>
            <person name="Hoffmann F.G."/>
            <person name="Howard J.M."/>
            <person name="Iguchi T."/>
            <person name="Janes D.E."/>
            <person name="Khan S.Y."/>
            <person name="Kohno S."/>
            <person name="de Koning A.J."/>
            <person name="Lance S.L."/>
            <person name="McCarthy F.M."/>
            <person name="McCormack J.E."/>
            <person name="Merchant M.E."/>
            <person name="Peterson D.G."/>
            <person name="Pollock D.D."/>
            <person name="Pourmand N."/>
            <person name="Raney B.J."/>
            <person name="Roessler K.A."/>
            <person name="Sanford J.R."/>
            <person name="Sawyer R.H."/>
            <person name="Schmidt C.J."/>
            <person name="Triplett E.W."/>
            <person name="Tuberville T.D."/>
            <person name="Venegas-Anaya M."/>
            <person name="Howard J.T."/>
            <person name="Jarvis E.D."/>
            <person name="Guillette L.J.Jr."/>
            <person name="Glenn T.C."/>
            <person name="Green R.E."/>
            <person name="Ray D.A."/>
        </authorList>
    </citation>
    <scope>NUCLEOTIDE SEQUENCE [LARGE SCALE GENOMIC DNA]</scope>
    <source>
        <strain evidence="2">KSC_2009_1</strain>
    </source>
</reference>
<dbReference type="AlphaFoldDB" id="A0A151MQI1"/>
<feature type="compositionally biased region" description="Basic and acidic residues" evidence="1">
    <location>
        <begin position="15"/>
        <end position="24"/>
    </location>
</feature>
<keyword evidence="3" id="KW-1185">Reference proteome</keyword>
<dbReference type="Proteomes" id="UP000050525">
    <property type="component" value="Unassembled WGS sequence"/>
</dbReference>
<comment type="caution">
    <text evidence="2">The sequence shown here is derived from an EMBL/GenBank/DDBJ whole genome shotgun (WGS) entry which is preliminary data.</text>
</comment>
<feature type="compositionally biased region" description="Polar residues" evidence="1">
    <location>
        <begin position="1"/>
        <end position="14"/>
    </location>
</feature>
<proteinExistence type="predicted"/>
<evidence type="ECO:0000313" key="3">
    <source>
        <dbReference type="Proteomes" id="UP000050525"/>
    </source>
</evidence>
<gene>
    <name evidence="2" type="ORF">Y1Q_0019199</name>
</gene>
<evidence type="ECO:0000313" key="2">
    <source>
        <dbReference type="EMBL" id="KYO26733.1"/>
    </source>
</evidence>
<feature type="region of interest" description="Disordered" evidence="1">
    <location>
        <begin position="1"/>
        <end position="24"/>
    </location>
</feature>
<evidence type="ECO:0000256" key="1">
    <source>
        <dbReference type="SAM" id="MobiDB-lite"/>
    </source>
</evidence>